<accession>A0A545TVU2</accession>
<reference evidence="1 2" key="1">
    <citation type="submission" date="2019-06" db="EMBL/GenBank/DDBJ databases">
        <title>Whole genome sequence for Cellvibrionaceae sp. R142.</title>
        <authorList>
            <person name="Wang G."/>
        </authorList>
    </citation>
    <scope>NUCLEOTIDE SEQUENCE [LARGE SCALE GENOMIC DNA]</scope>
    <source>
        <strain evidence="1 2">R142</strain>
    </source>
</reference>
<evidence type="ECO:0000313" key="1">
    <source>
        <dbReference type="EMBL" id="TQV81322.1"/>
    </source>
</evidence>
<proteinExistence type="predicted"/>
<sequence>MASTNVTPITAGKPKKIKSSDAQLRASITPCQLDQALYVKIQRYVEEKSWRQLAQNLEKMVRHQFAPALELVDSERMLIEEVERQIKLNVPSKKYIQDYVQGRPICYRYTNTLANFFAHEYSLRNHNPCDDYIARLTSKAKT</sequence>
<protein>
    <submittedName>
        <fullName evidence="1">Uncharacterized protein</fullName>
    </submittedName>
</protein>
<dbReference type="AlphaFoldDB" id="A0A545TVU2"/>
<keyword evidence="2" id="KW-1185">Reference proteome</keyword>
<evidence type="ECO:0000313" key="2">
    <source>
        <dbReference type="Proteomes" id="UP000319732"/>
    </source>
</evidence>
<name>A0A545TVU2_9GAMM</name>
<dbReference type="EMBL" id="VHSG01000008">
    <property type="protein sequence ID" value="TQV81322.1"/>
    <property type="molecule type" value="Genomic_DNA"/>
</dbReference>
<gene>
    <name evidence="1" type="ORF">FKG94_09530</name>
</gene>
<dbReference type="RefSeq" id="WP_142903983.1">
    <property type="nucleotide sequence ID" value="NZ_ML660091.1"/>
</dbReference>
<organism evidence="1 2">
    <name type="scientific">Exilibacterium tricleocarpae</name>
    <dbReference type="NCBI Taxonomy" id="2591008"/>
    <lineage>
        <taxon>Bacteria</taxon>
        <taxon>Pseudomonadati</taxon>
        <taxon>Pseudomonadota</taxon>
        <taxon>Gammaproteobacteria</taxon>
        <taxon>Cellvibrionales</taxon>
        <taxon>Cellvibrionaceae</taxon>
        <taxon>Exilibacterium</taxon>
    </lineage>
</organism>
<dbReference type="Proteomes" id="UP000319732">
    <property type="component" value="Unassembled WGS sequence"/>
</dbReference>
<comment type="caution">
    <text evidence="1">The sequence shown here is derived from an EMBL/GenBank/DDBJ whole genome shotgun (WGS) entry which is preliminary data.</text>
</comment>
<dbReference type="OrthoDB" id="9918092at2"/>